<protein>
    <submittedName>
        <fullName evidence="2">Uncharacterized protein</fullName>
    </submittedName>
</protein>
<name>A0A7V1FNN9_9RHOB</name>
<dbReference type="Proteomes" id="UP000885704">
    <property type="component" value="Unassembled WGS sequence"/>
</dbReference>
<reference evidence="2" key="1">
    <citation type="journal article" date="2020" name="mSystems">
        <title>Genome- and Community-Level Interaction Insights into Carbon Utilization and Element Cycling Functions of Hydrothermarchaeota in Hydrothermal Sediment.</title>
        <authorList>
            <person name="Zhou Z."/>
            <person name="Liu Y."/>
            <person name="Xu W."/>
            <person name="Pan J."/>
            <person name="Luo Z.H."/>
            <person name="Li M."/>
        </authorList>
    </citation>
    <scope>NUCLEOTIDE SEQUENCE [LARGE SCALE GENOMIC DNA]</scope>
    <source>
        <strain evidence="2">HyVt-323</strain>
    </source>
</reference>
<evidence type="ECO:0000313" key="2">
    <source>
        <dbReference type="EMBL" id="HDZ53400.1"/>
    </source>
</evidence>
<organism evidence="2">
    <name type="scientific">Sulfitobacter litoralis</name>
    <dbReference type="NCBI Taxonomy" id="335975"/>
    <lineage>
        <taxon>Bacteria</taxon>
        <taxon>Pseudomonadati</taxon>
        <taxon>Pseudomonadota</taxon>
        <taxon>Alphaproteobacteria</taxon>
        <taxon>Rhodobacterales</taxon>
        <taxon>Roseobacteraceae</taxon>
        <taxon>Sulfitobacter</taxon>
    </lineage>
</organism>
<dbReference type="EMBL" id="DRFN01000049">
    <property type="protein sequence ID" value="HDZ53400.1"/>
    <property type="molecule type" value="Genomic_DNA"/>
</dbReference>
<keyword evidence="1" id="KW-0175">Coiled coil</keyword>
<evidence type="ECO:0000256" key="1">
    <source>
        <dbReference type="SAM" id="Coils"/>
    </source>
</evidence>
<feature type="coiled-coil region" evidence="1">
    <location>
        <begin position="42"/>
        <end position="69"/>
    </location>
</feature>
<comment type="caution">
    <text evidence="2">The sequence shown here is derived from an EMBL/GenBank/DDBJ whole genome shotgun (WGS) entry which is preliminary data.</text>
</comment>
<proteinExistence type="predicted"/>
<sequence length="180" mass="20430">MESNMPSNRVKATEGTFDQWVRNHVLDGADVEQFRETPVHMRQSAEKILHTLTRRYNKTEDDFTELLDEKDGVLYLKAGRTLFALDADGRSAAGICCAGRELCLADNSVGVHFLVLNEEQALNQFLRNQPDVFSRSEHERRQEAHREICTRAFERGDLVSEENLSAYGLVRVEAECDGPS</sequence>
<dbReference type="AlphaFoldDB" id="A0A7V1FNN9"/>
<gene>
    <name evidence="2" type="ORF">ENH63_16855</name>
</gene>
<accession>A0A7V1FNN9</accession>